<proteinExistence type="predicted"/>
<gene>
    <name evidence="1" type="ORF">VITFI_CDS0617</name>
</gene>
<reference evidence="1 2" key="1">
    <citation type="submission" date="2017-07" db="EMBL/GenBank/DDBJ databases">
        <title>Complete Genome Sequence of the cosmetic ferment Vitreoscilla filiformis (ATCC15551).</title>
        <authorList>
            <person name="Contreras S."/>
            <person name="Sagory-Zalkind P."/>
            <person name="Blanquart H."/>
            <person name="Iltis A."/>
            <person name="Morand S.C."/>
        </authorList>
    </citation>
    <scope>NUCLEOTIDE SEQUENCE [LARGE SCALE GENOMIC DNA]</scope>
    <source>
        <strain evidence="1 2">ATCC 15551</strain>
    </source>
</reference>
<dbReference type="EMBL" id="CP022423">
    <property type="protein sequence ID" value="ASM76396.1"/>
    <property type="molecule type" value="Genomic_DNA"/>
</dbReference>
<sequence>MLNSLRLLTEWKGARIAVLLEGDVSAIDMATRDFPSFYQRATYCVEVQKLF</sequence>
<dbReference type="KEGG" id="vff:VITFI_CDS0617"/>
<name>A0A221KBK7_VITFI</name>
<dbReference type="Proteomes" id="UP000199729">
    <property type="component" value="Chromosome"/>
</dbReference>
<dbReference type="AlphaFoldDB" id="A0A221KBK7"/>
<organism evidence="1 2">
    <name type="scientific">Vitreoscilla filiformis</name>
    <dbReference type="NCBI Taxonomy" id="63"/>
    <lineage>
        <taxon>Bacteria</taxon>
        <taxon>Pseudomonadati</taxon>
        <taxon>Pseudomonadota</taxon>
        <taxon>Betaproteobacteria</taxon>
        <taxon>Neisseriales</taxon>
        <taxon>Neisseriaceae</taxon>
        <taxon>Vitreoscilla</taxon>
    </lineage>
</organism>
<evidence type="ECO:0000313" key="1">
    <source>
        <dbReference type="EMBL" id="ASM76396.1"/>
    </source>
</evidence>
<protein>
    <submittedName>
        <fullName evidence="1">Uncharacterized protein</fullName>
    </submittedName>
</protein>
<accession>A0A221KBK7</accession>
<keyword evidence="2" id="KW-1185">Reference proteome</keyword>
<evidence type="ECO:0000313" key="2">
    <source>
        <dbReference type="Proteomes" id="UP000199729"/>
    </source>
</evidence>